<organism evidence="8 9">
    <name type="scientific">Mesoflavibacter zeaxanthinifaciens subsp. sabulilitoris</name>
    <dbReference type="NCBI Taxonomy" id="1520893"/>
    <lineage>
        <taxon>Bacteria</taxon>
        <taxon>Pseudomonadati</taxon>
        <taxon>Bacteroidota</taxon>
        <taxon>Flavobacteriia</taxon>
        <taxon>Flavobacteriales</taxon>
        <taxon>Flavobacteriaceae</taxon>
        <taxon>Mesoflavibacter</taxon>
    </lineage>
</organism>
<name>A0A2T1N621_9FLAO</name>
<feature type="domain" description="JAB" evidence="7">
    <location>
        <begin position="17"/>
        <end position="98"/>
    </location>
</feature>
<dbReference type="SUPFAM" id="SSF102712">
    <property type="entry name" value="JAB1/MPN domain"/>
    <property type="match status" value="1"/>
</dbReference>
<evidence type="ECO:0000259" key="7">
    <source>
        <dbReference type="Pfam" id="PF14464"/>
    </source>
</evidence>
<dbReference type="EMBL" id="PXOT01000027">
    <property type="protein sequence ID" value="PSG87045.1"/>
    <property type="molecule type" value="Genomic_DNA"/>
</dbReference>
<evidence type="ECO:0000256" key="5">
    <source>
        <dbReference type="ARBA" id="ARBA00023049"/>
    </source>
</evidence>
<evidence type="ECO:0000256" key="4">
    <source>
        <dbReference type="ARBA" id="ARBA00022833"/>
    </source>
</evidence>
<evidence type="ECO:0000313" key="9">
    <source>
        <dbReference type="Proteomes" id="UP000238430"/>
    </source>
</evidence>
<dbReference type="GO" id="GO:0006508">
    <property type="term" value="P:proteolysis"/>
    <property type="evidence" value="ECO:0007669"/>
    <property type="project" value="UniProtKB-KW"/>
</dbReference>
<feature type="transmembrane region" description="Helical" evidence="6">
    <location>
        <begin position="172"/>
        <end position="193"/>
    </location>
</feature>
<proteinExistence type="predicted"/>
<evidence type="ECO:0000256" key="6">
    <source>
        <dbReference type="SAM" id="Phobius"/>
    </source>
</evidence>
<dbReference type="RefSeq" id="WP_106680461.1">
    <property type="nucleotide sequence ID" value="NZ_JACHWV010000002.1"/>
</dbReference>
<evidence type="ECO:0000256" key="1">
    <source>
        <dbReference type="ARBA" id="ARBA00022670"/>
    </source>
</evidence>
<evidence type="ECO:0000256" key="3">
    <source>
        <dbReference type="ARBA" id="ARBA00022801"/>
    </source>
</evidence>
<keyword evidence="3" id="KW-0378">Hydrolase</keyword>
<sequence length="202" mass="23291">MKITTSAYTEMLQTVGSRPAESGGLLFGSRKDWVVTRFLYDKNAKTTQSSYSFDVGYLNPMIDKLSEDGLQLLGFFHSHPHGYKQLSQPDINYFKKQFGNIPVDRFLVPLMFPATDGTYDFIPYVFHKDGTVEQTQLELLPDDYHRYSITEATENLEKVKTKAIPFMAYYQLLWSVFLTGFVVFSIAMLYQLFVHFSNLLNP</sequence>
<comment type="caution">
    <text evidence="8">The sequence shown here is derived from an EMBL/GenBank/DDBJ whole genome shotgun (WGS) entry which is preliminary data.</text>
</comment>
<dbReference type="Gene3D" id="3.40.140.10">
    <property type="entry name" value="Cytidine Deaminase, domain 2"/>
    <property type="match status" value="1"/>
</dbReference>
<keyword evidence="4" id="KW-0862">Zinc</keyword>
<evidence type="ECO:0000313" key="8">
    <source>
        <dbReference type="EMBL" id="PSG87045.1"/>
    </source>
</evidence>
<dbReference type="GO" id="GO:0046872">
    <property type="term" value="F:metal ion binding"/>
    <property type="evidence" value="ECO:0007669"/>
    <property type="project" value="UniProtKB-KW"/>
</dbReference>
<dbReference type="Proteomes" id="UP000238430">
    <property type="component" value="Unassembled WGS sequence"/>
</dbReference>
<dbReference type="AlphaFoldDB" id="A0A2T1N621"/>
<keyword evidence="1" id="KW-0645">Protease</keyword>
<gene>
    <name evidence="8" type="ORF">C7H61_13120</name>
</gene>
<keyword evidence="5" id="KW-0482">Metalloprotease</keyword>
<protein>
    <recommendedName>
        <fullName evidence="7">JAB domain-containing protein</fullName>
    </recommendedName>
</protein>
<evidence type="ECO:0000256" key="2">
    <source>
        <dbReference type="ARBA" id="ARBA00022723"/>
    </source>
</evidence>
<keyword evidence="2" id="KW-0479">Metal-binding</keyword>
<keyword evidence="6" id="KW-0472">Membrane</keyword>
<reference evidence="8 9" key="1">
    <citation type="submission" date="2018-03" db="EMBL/GenBank/DDBJ databases">
        <title>Mesoflavibacter sp. HG37 and Mesoflavibacter sp. HG96 sp.nov., two marine bacteria isolated from seawater of Western Pacific Ocean.</title>
        <authorList>
            <person name="Cheng H."/>
            <person name="Wu Y.-H."/>
            <person name="Guo L.-L."/>
            <person name="Xu X.-W."/>
        </authorList>
    </citation>
    <scope>NUCLEOTIDE SEQUENCE [LARGE SCALE GENOMIC DNA]</scope>
    <source>
        <strain evidence="8 9">KCTC 42117</strain>
    </source>
</reference>
<dbReference type="OrthoDB" id="517279at2"/>
<keyword evidence="9" id="KW-1185">Reference proteome</keyword>
<accession>A0A2T1N621</accession>
<dbReference type="InterPro" id="IPR028090">
    <property type="entry name" value="JAB_dom_prok"/>
</dbReference>
<dbReference type="GO" id="GO:0008237">
    <property type="term" value="F:metallopeptidase activity"/>
    <property type="evidence" value="ECO:0007669"/>
    <property type="project" value="UniProtKB-KW"/>
</dbReference>
<keyword evidence="6" id="KW-1133">Transmembrane helix</keyword>
<keyword evidence="6" id="KW-0812">Transmembrane</keyword>
<dbReference type="Pfam" id="PF14464">
    <property type="entry name" value="Prok-JAB"/>
    <property type="match status" value="1"/>
</dbReference>